<evidence type="ECO:0000313" key="9">
    <source>
        <dbReference type="EMBL" id="MTH55620.1"/>
    </source>
</evidence>
<dbReference type="SUPFAM" id="SSF143081">
    <property type="entry name" value="BB1717-like"/>
    <property type="match status" value="1"/>
</dbReference>
<dbReference type="OrthoDB" id="9782620at2"/>
<evidence type="ECO:0000256" key="1">
    <source>
        <dbReference type="ARBA" id="ARBA00008136"/>
    </source>
</evidence>
<dbReference type="PANTHER" id="PTHR13604">
    <property type="entry name" value="DC12-RELATED"/>
    <property type="match status" value="1"/>
</dbReference>
<dbReference type="GO" id="GO:0008233">
    <property type="term" value="F:peptidase activity"/>
    <property type="evidence" value="ECO:0007669"/>
    <property type="project" value="UniProtKB-KW"/>
</dbReference>
<evidence type="ECO:0000256" key="5">
    <source>
        <dbReference type="ARBA" id="ARBA00023124"/>
    </source>
</evidence>
<dbReference type="InterPro" id="IPR003738">
    <property type="entry name" value="SRAP"/>
</dbReference>
<proteinExistence type="inferred from homology"/>
<keyword evidence="6" id="KW-0238">DNA-binding</keyword>
<sequence length="221" mass="25474">MCGRFSLDVELGTLQEAFQFEFSGELQPRYNIAPSQNVLAITADGGRRTGNLFRWGLVPPWSKDLKIGYKMINARSETAAEKPSFKRPFQSKRCLIPASGYFEWKREGKEKRPFRFIMKDEEPFVLAGLYEKWEQEEEAVYTCTILTTSPNSLQGAIHDRMPVILNEEGMEAWLDKESRMDELKSLCRPFPAREMRMYEVSQKVNSAKNETAEILSPLNSQ</sequence>
<keyword evidence="3" id="KW-0227">DNA damage</keyword>
<evidence type="ECO:0000256" key="6">
    <source>
        <dbReference type="ARBA" id="ARBA00023125"/>
    </source>
</evidence>
<evidence type="ECO:0000256" key="8">
    <source>
        <dbReference type="RuleBase" id="RU364100"/>
    </source>
</evidence>
<comment type="caution">
    <text evidence="9">The sequence shown here is derived from an EMBL/GenBank/DDBJ whole genome shotgun (WGS) entry which is preliminary data.</text>
</comment>
<protein>
    <recommendedName>
        <fullName evidence="8">Abasic site processing protein</fullName>
        <ecNumber evidence="8">3.4.-.-</ecNumber>
    </recommendedName>
</protein>
<dbReference type="GO" id="GO:0003697">
    <property type="term" value="F:single-stranded DNA binding"/>
    <property type="evidence" value="ECO:0007669"/>
    <property type="project" value="InterPro"/>
</dbReference>
<dbReference type="Gene3D" id="3.90.1680.10">
    <property type="entry name" value="SOS response associated peptidase-like"/>
    <property type="match status" value="1"/>
</dbReference>
<dbReference type="GO" id="GO:0006508">
    <property type="term" value="P:proteolysis"/>
    <property type="evidence" value="ECO:0007669"/>
    <property type="project" value="UniProtKB-KW"/>
</dbReference>
<evidence type="ECO:0000256" key="2">
    <source>
        <dbReference type="ARBA" id="ARBA00022670"/>
    </source>
</evidence>
<organism evidence="9 10">
    <name type="scientific">Metabacillus mangrovi</name>
    <dbReference type="NCBI Taxonomy" id="1491830"/>
    <lineage>
        <taxon>Bacteria</taxon>
        <taxon>Bacillati</taxon>
        <taxon>Bacillota</taxon>
        <taxon>Bacilli</taxon>
        <taxon>Bacillales</taxon>
        <taxon>Bacillaceae</taxon>
        <taxon>Metabacillus</taxon>
    </lineage>
</organism>
<keyword evidence="2 8" id="KW-0645">Protease</keyword>
<dbReference type="EMBL" id="WMIB01000034">
    <property type="protein sequence ID" value="MTH55620.1"/>
    <property type="molecule type" value="Genomic_DNA"/>
</dbReference>
<dbReference type="RefSeq" id="WP_155114117.1">
    <property type="nucleotide sequence ID" value="NZ_WMIB01000034.1"/>
</dbReference>
<dbReference type="GO" id="GO:0016829">
    <property type="term" value="F:lyase activity"/>
    <property type="evidence" value="ECO:0007669"/>
    <property type="project" value="UniProtKB-KW"/>
</dbReference>
<name>A0A7X2V6N2_9BACI</name>
<dbReference type="Pfam" id="PF02586">
    <property type="entry name" value="SRAP"/>
    <property type="match status" value="1"/>
</dbReference>
<keyword evidence="10" id="KW-1185">Reference proteome</keyword>
<dbReference type="PANTHER" id="PTHR13604:SF0">
    <property type="entry name" value="ABASIC SITE PROCESSING PROTEIN HMCES"/>
    <property type="match status" value="1"/>
</dbReference>
<accession>A0A7X2V6N2</accession>
<dbReference type="EC" id="3.4.-.-" evidence="8"/>
<keyword evidence="7" id="KW-0456">Lyase</keyword>
<keyword evidence="5" id="KW-0190">Covalent protein-DNA linkage</keyword>
<evidence type="ECO:0000256" key="7">
    <source>
        <dbReference type="ARBA" id="ARBA00023239"/>
    </source>
</evidence>
<dbReference type="AlphaFoldDB" id="A0A7X2V6N2"/>
<keyword evidence="4 8" id="KW-0378">Hydrolase</keyword>
<dbReference type="InterPro" id="IPR036590">
    <property type="entry name" value="SRAP-like"/>
</dbReference>
<dbReference type="GO" id="GO:0106300">
    <property type="term" value="P:protein-DNA covalent cross-linking repair"/>
    <property type="evidence" value="ECO:0007669"/>
    <property type="project" value="InterPro"/>
</dbReference>
<evidence type="ECO:0000313" key="10">
    <source>
        <dbReference type="Proteomes" id="UP000434639"/>
    </source>
</evidence>
<dbReference type="Proteomes" id="UP000434639">
    <property type="component" value="Unassembled WGS sequence"/>
</dbReference>
<evidence type="ECO:0000256" key="3">
    <source>
        <dbReference type="ARBA" id="ARBA00022763"/>
    </source>
</evidence>
<gene>
    <name evidence="9" type="ORF">GKZ89_19690</name>
</gene>
<comment type="similarity">
    <text evidence="1 8">Belongs to the SOS response-associated peptidase family.</text>
</comment>
<evidence type="ECO:0000256" key="4">
    <source>
        <dbReference type="ARBA" id="ARBA00022801"/>
    </source>
</evidence>
<reference evidence="9 10" key="1">
    <citation type="journal article" date="2017" name="Int. J. Syst. Evol. Microbiol.">
        <title>Bacillus mangrovi sp. nov., isolated from a sediment sample from a mangrove forest.</title>
        <authorList>
            <person name="Gupta V."/>
            <person name="Singh P.K."/>
            <person name="Korpole S."/>
            <person name="Tanuku N.R.S."/>
            <person name="Pinnaka A.K."/>
        </authorList>
    </citation>
    <scope>NUCLEOTIDE SEQUENCE [LARGE SCALE GENOMIC DNA]</scope>
    <source>
        <strain evidence="9 10">KCTC 33872</strain>
    </source>
</reference>